<reference evidence="2 3" key="1">
    <citation type="submission" date="2016-09" db="EMBL/GenBank/DDBJ databases">
        <authorList>
            <person name="Capua I."/>
            <person name="De Benedictis P."/>
            <person name="Joannis T."/>
            <person name="Lombin L.H."/>
            <person name="Cattoli G."/>
        </authorList>
    </citation>
    <scope>NUCLEOTIDE SEQUENCE [LARGE SCALE GENOMIC DNA]</scope>
    <source>
        <strain evidence="2 3">IMI 309357</strain>
    </source>
</reference>
<sequence length="130" mass="14386">MRRVDAMPRPKEKLRKGKATGGRATCGKEASDGAGLFGDGWPESRGRPSPFSQGTLEKDPPARGRWNPSSPLKWSQNGVPRGHRGRWCKRWSPPTIPGERWQPLEQVHAGHTYYGYGGAKTLRSVLAVCH</sequence>
<keyword evidence="3" id="KW-1185">Reference proteome</keyword>
<feature type="compositionally biased region" description="Polar residues" evidence="1">
    <location>
        <begin position="67"/>
        <end position="78"/>
    </location>
</feature>
<evidence type="ECO:0000313" key="2">
    <source>
        <dbReference type="EMBL" id="OHE92029.1"/>
    </source>
</evidence>
<evidence type="ECO:0000313" key="3">
    <source>
        <dbReference type="Proteomes" id="UP000176998"/>
    </source>
</evidence>
<gene>
    <name evidence="2" type="ORF">CORC01_12668</name>
</gene>
<organism evidence="2 3">
    <name type="scientific">Colletotrichum orchidophilum</name>
    <dbReference type="NCBI Taxonomy" id="1209926"/>
    <lineage>
        <taxon>Eukaryota</taxon>
        <taxon>Fungi</taxon>
        <taxon>Dikarya</taxon>
        <taxon>Ascomycota</taxon>
        <taxon>Pezizomycotina</taxon>
        <taxon>Sordariomycetes</taxon>
        <taxon>Hypocreomycetidae</taxon>
        <taxon>Glomerellales</taxon>
        <taxon>Glomerellaceae</taxon>
        <taxon>Colletotrichum</taxon>
    </lineage>
</organism>
<dbReference type="RefSeq" id="XP_022469200.1">
    <property type="nucleotide sequence ID" value="XM_022624287.1"/>
</dbReference>
<accession>A0A1G4AS97</accession>
<dbReference type="Proteomes" id="UP000176998">
    <property type="component" value="Unassembled WGS sequence"/>
</dbReference>
<feature type="compositionally biased region" description="Basic and acidic residues" evidence="1">
    <location>
        <begin position="1"/>
        <end position="11"/>
    </location>
</feature>
<protein>
    <submittedName>
        <fullName evidence="2">Uncharacterized protein</fullName>
    </submittedName>
</protein>
<dbReference type="GeneID" id="34565797"/>
<dbReference type="EMBL" id="MJBS01000161">
    <property type="protein sequence ID" value="OHE92029.1"/>
    <property type="molecule type" value="Genomic_DNA"/>
</dbReference>
<name>A0A1G4AS97_9PEZI</name>
<feature type="region of interest" description="Disordered" evidence="1">
    <location>
        <begin position="1"/>
        <end position="87"/>
    </location>
</feature>
<evidence type="ECO:0000256" key="1">
    <source>
        <dbReference type="SAM" id="MobiDB-lite"/>
    </source>
</evidence>
<comment type="caution">
    <text evidence="2">The sequence shown here is derived from an EMBL/GenBank/DDBJ whole genome shotgun (WGS) entry which is preliminary data.</text>
</comment>
<dbReference type="AlphaFoldDB" id="A0A1G4AS97"/>
<proteinExistence type="predicted"/>